<accession>A0ABN2JEC0</accession>
<proteinExistence type="predicted"/>
<dbReference type="PROSITE" id="PS50977">
    <property type="entry name" value="HTH_TETR_2"/>
    <property type="match status" value="1"/>
</dbReference>
<dbReference type="Gene3D" id="1.10.357.10">
    <property type="entry name" value="Tetracycline Repressor, domain 2"/>
    <property type="match status" value="1"/>
</dbReference>
<evidence type="ECO:0000313" key="7">
    <source>
        <dbReference type="Proteomes" id="UP001500618"/>
    </source>
</evidence>
<dbReference type="Proteomes" id="UP001500618">
    <property type="component" value="Unassembled WGS sequence"/>
</dbReference>
<dbReference type="InterPro" id="IPR009057">
    <property type="entry name" value="Homeodomain-like_sf"/>
</dbReference>
<keyword evidence="7" id="KW-1185">Reference proteome</keyword>
<dbReference type="EMBL" id="BAAANY010000058">
    <property type="protein sequence ID" value="GAA1723470.1"/>
    <property type="molecule type" value="Genomic_DNA"/>
</dbReference>
<gene>
    <name evidence="6" type="ORF">GCM10009765_84290</name>
</gene>
<keyword evidence="3" id="KW-0804">Transcription</keyword>
<dbReference type="InterPro" id="IPR001647">
    <property type="entry name" value="HTH_TetR"/>
</dbReference>
<feature type="DNA-binding region" description="H-T-H motif" evidence="4">
    <location>
        <begin position="38"/>
        <end position="57"/>
    </location>
</feature>
<dbReference type="RefSeq" id="WP_163572150.1">
    <property type="nucleotide sequence ID" value="NZ_BAAANY010000058.1"/>
</dbReference>
<dbReference type="PANTHER" id="PTHR30055">
    <property type="entry name" value="HTH-TYPE TRANSCRIPTIONAL REGULATOR RUTR"/>
    <property type="match status" value="1"/>
</dbReference>
<evidence type="ECO:0000256" key="2">
    <source>
        <dbReference type="ARBA" id="ARBA00023125"/>
    </source>
</evidence>
<keyword evidence="1" id="KW-0805">Transcription regulation</keyword>
<dbReference type="InterPro" id="IPR050109">
    <property type="entry name" value="HTH-type_TetR-like_transc_reg"/>
</dbReference>
<dbReference type="Pfam" id="PF18556">
    <property type="entry name" value="TetR_C_35"/>
    <property type="match status" value="1"/>
</dbReference>
<protein>
    <submittedName>
        <fullName evidence="6">TetR/AcrR family transcriptional regulator</fullName>
    </submittedName>
</protein>
<sequence>MVTSFEALLPEPQVDEVSVRILDAALAEYLDHGLRRTSVDEVARRAGLGRATLYRRFASRDELVQAVLVRESRRFFAAINDAVESLPTIAERLVEGFVVGLRTAREQPLLGRLLQSEPEFLLPFLTIHGGPAIAIARQFMADQYRRSPEYRANTEVDPDEFAEILVRLSMSLVLTPQTCLPLETDDDVRATARRYFLPLLKS</sequence>
<dbReference type="Pfam" id="PF00440">
    <property type="entry name" value="TetR_N"/>
    <property type="match status" value="1"/>
</dbReference>
<evidence type="ECO:0000256" key="4">
    <source>
        <dbReference type="PROSITE-ProRule" id="PRU00335"/>
    </source>
</evidence>
<comment type="caution">
    <text evidence="6">The sequence shown here is derived from an EMBL/GenBank/DDBJ whole genome shotgun (WGS) entry which is preliminary data.</text>
</comment>
<feature type="domain" description="HTH tetR-type" evidence="5">
    <location>
        <begin position="15"/>
        <end position="75"/>
    </location>
</feature>
<evidence type="ECO:0000256" key="1">
    <source>
        <dbReference type="ARBA" id="ARBA00023015"/>
    </source>
</evidence>
<dbReference type="PRINTS" id="PR00455">
    <property type="entry name" value="HTHTETR"/>
</dbReference>
<evidence type="ECO:0000259" key="5">
    <source>
        <dbReference type="PROSITE" id="PS50977"/>
    </source>
</evidence>
<reference evidence="6 7" key="1">
    <citation type="journal article" date="2019" name="Int. J. Syst. Evol. Microbiol.">
        <title>The Global Catalogue of Microorganisms (GCM) 10K type strain sequencing project: providing services to taxonomists for standard genome sequencing and annotation.</title>
        <authorList>
            <consortium name="The Broad Institute Genomics Platform"/>
            <consortium name="The Broad Institute Genome Sequencing Center for Infectious Disease"/>
            <person name="Wu L."/>
            <person name="Ma J."/>
        </authorList>
    </citation>
    <scope>NUCLEOTIDE SEQUENCE [LARGE SCALE GENOMIC DNA]</scope>
    <source>
        <strain evidence="6 7">JCM 14718</strain>
    </source>
</reference>
<dbReference type="InterPro" id="IPR040611">
    <property type="entry name" value="AlkX_C"/>
</dbReference>
<evidence type="ECO:0000256" key="3">
    <source>
        <dbReference type="ARBA" id="ARBA00023163"/>
    </source>
</evidence>
<organism evidence="6 7">
    <name type="scientific">Fodinicola feengrottensis</name>
    <dbReference type="NCBI Taxonomy" id="435914"/>
    <lineage>
        <taxon>Bacteria</taxon>
        <taxon>Bacillati</taxon>
        <taxon>Actinomycetota</taxon>
        <taxon>Actinomycetes</taxon>
        <taxon>Mycobacteriales</taxon>
        <taxon>Fodinicola</taxon>
    </lineage>
</organism>
<dbReference type="SUPFAM" id="SSF46689">
    <property type="entry name" value="Homeodomain-like"/>
    <property type="match status" value="1"/>
</dbReference>
<name>A0ABN2JEC0_9ACTN</name>
<dbReference type="PANTHER" id="PTHR30055:SF238">
    <property type="entry name" value="MYCOFACTOCIN BIOSYNTHESIS TRANSCRIPTIONAL REGULATOR MFTR-RELATED"/>
    <property type="match status" value="1"/>
</dbReference>
<keyword evidence="2 4" id="KW-0238">DNA-binding</keyword>
<evidence type="ECO:0000313" key="6">
    <source>
        <dbReference type="EMBL" id="GAA1723470.1"/>
    </source>
</evidence>